<proteinExistence type="predicted"/>
<sequence length="152" mass="16982">MYHSQGSAYERDLSNHKMNLGGPSRSVYPICLAFDGTALKPGFEVDDRTKRVIRGSWDYDVDYIQANTDPKPEDLRGSIVTEAVVSYLTTLCNKVSMPVAVDYLTKAGITGTLMKEFFINTMLTCQLCLHCLDGVENVKNIVKYKHECSSIC</sequence>
<dbReference type="EMBL" id="CACVKT020000908">
    <property type="protein sequence ID" value="CAC5363776.1"/>
    <property type="molecule type" value="Genomic_DNA"/>
</dbReference>
<keyword evidence="2" id="KW-1185">Reference proteome</keyword>
<evidence type="ECO:0000313" key="1">
    <source>
        <dbReference type="EMBL" id="CAC5363776.1"/>
    </source>
</evidence>
<dbReference type="OrthoDB" id="10600022at2759"/>
<evidence type="ECO:0000313" key="2">
    <source>
        <dbReference type="Proteomes" id="UP000507470"/>
    </source>
</evidence>
<accession>A0A6J8A9G1</accession>
<name>A0A6J8A9G1_MYTCO</name>
<gene>
    <name evidence="1" type="ORF">MCOR_5074</name>
</gene>
<dbReference type="AlphaFoldDB" id="A0A6J8A9G1"/>
<protein>
    <submittedName>
        <fullName evidence="1">Uncharacterized protein</fullName>
    </submittedName>
</protein>
<reference evidence="1 2" key="1">
    <citation type="submission" date="2020-06" db="EMBL/GenBank/DDBJ databases">
        <authorList>
            <person name="Li R."/>
            <person name="Bekaert M."/>
        </authorList>
    </citation>
    <scope>NUCLEOTIDE SEQUENCE [LARGE SCALE GENOMIC DNA]</scope>
    <source>
        <strain evidence="2">wild</strain>
    </source>
</reference>
<dbReference type="Proteomes" id="UP000507470">
    <property type="component" value="Unassembled WGS sequence"/>
</dbReference>
<organism evidence="1 2">
    <name type="scientific">Mytilus coruscus</name>
    <name type="common">Sea mussel</name>
    <dbReference type="NCBI Taxonomy" id="42192"/>
    <lineage>
        <taxon>Eukaryota</taxon>
        <taxon>Metazoa</taxon>
        <taxon>Spiralia</taxon>
        <taxon>Lophotrochozoa</taxon>
        <taxon>Mollusca</taxon>
        <taxon>Bivalvia</taxon>
        <taxon>Autobranchia</taxon>
        <taxon>Pteriomorphia</taxon>
        <taxon>Mytilida</taxon>
        <taxon>Mytiloidea</taxon>
        <taxon>Mytilidae</taxon>
        <taxon>Mytilinae</taxon>
        <taxon>Mytilus</taxon>
    </lineage>
</organism>